<gene>
    <name evidence="5" type="ORF">DNTS_008881</name>
</gene>
<dbReference type="PANTHER" id="PTHR43191">
    <property type="entry name" value="RRNA METHYLTRANSFERASE 3"/>
    <property type="match status" value="1"/>
</dbReference>
<dbReference type="SUPFAM" id="SSF75217">
    <property type="entry name" value="alpha/beta knot"/>
    <property type="match status" value="1"/>
</dbReference>
<dbReference type="InterPro" id="IPR001537">
    <property type="entry name" value="SpoU_MeTrfase"/>
</dbReference>
<comment type="caution">
    <text evidence="5">The sequence shown here is derived from an EMBL/GenBank/DDBJ whole genome shotgun (WGS) entry which is preliminary data.</text>
</comment>
<evidence type="ECO:0000259" key="4">
    <source>
        <dbReference type="Pfam" id="PF00588"/>
    </source>
</evidence>
<dbReference type="STRING" id="623744.A0A553MVR3"/>
<keyword evidence="2" id="KW-0808">Transferase</keyword>
<sequence>MAAHIAITRLWRPLFQTALTSRCTSVNITRFVRRRRVVSTLNSVEEILEKVNITKLPESSSVPSVAINPPSFQSSQAPHLPSKPVRFGEVNGLVYNKLYPSDRSLTKLARIGGSKKLREHLVLLEGKHLICSALDAGAVAEAVYFSSVEALLALPQNKLQKVNLFKVQMEDPKVWGDLDTSQEVIAIFKRPEAAHLTFSEEKFGRALPLTLICDTLRDPGNLGAVLCSATAAGCSSVLLSKGCVDIWEPKVLRAAMGAHFRLPIIPNLNWNEITKHIPKTATVHAADNCRSQKNGHHSFKTAPQKSRPPSDYGWGKGDRFHVEVNDGFENYNNVKSLQTQNYYTDWVAGHTCIIIGGETHGLSQDALQLAERRGGRRLLIPMVDGMDSLNSAMAASVVLFEGRKQLLAHAEEKRV</sequence>
<dbReference type="OrthoDB" id="270651at2759"/>
<dbReference type="Proteomes" id="UP000316079">
    <property type="component" value="Unassembled WGS sequence"/>
</dbReference>
<evidence type="ECO:0000256" key="1">
    <source>
        <dbReference type="ARBA" id="ARBA00022603"/>
    </source>
</evidence>
<evidence type="ECO:0000313" key="5">
    <source>
        <dbReference type="EMBL" id="TRY57281.1"/>
    </source>
</evidence>
<proteinExistence type="predicted"/>
<accession>A0A553MVR3</accession>
<dbReference type="GO" id="GO:0008173">
    <property type="term" value="F:RNA methyltransferase activity"/>
    <property type="evidence" value="ECO:0007669"/>
    <property type="project" value="InterPro"/>
</dbReference>
<dbReference type="Gene3D" id="3.30.1330.30">
    <property type="match status" value="1"/>
</dbReference>
<dbReference type="InterPro" id="IPR029028">
    <property type="entry name" value="Alpha/beta_knot_MTases"/>
</dbReference>
<dbReference type="Gene3D" id="3.40.1280.10">
    <property type="match status" value="1"/>
</dbReference>
<dbReference type="EMBL" id="SRMA01027243">
    <property type="protein sequence ID" value="TRY57281.1"/>
    <property type="molecule type" value="Genomic_DNA"/>
</dbReference>
<keyword evidence="1" id="KW-0489">Methyltransferase</keyword>
<feature type="domain" description="tRNA/rRNA methyltransferase SpoU type" evidence="4">
    <location>
        <begin position="338"/>
        <end position="400"/>
    </location>
</feature>
<dbReference type="GO" id="GO:0006396">
    <property type="term" value="P:RNA processing"/>
    <property type="evidence" value="ECO:0007669"/>
    <property type="project" value="InterPro"/>
</dbReference>
<name>A0A553MVR3_9TELE</name>
<dbReference type="CDD" id="cd18106">
    <property type="entry name" value="SpoU-like_RNMTL1"/>
    <property type="match status" value="1"/>
</dbReference>
<feature type="region of interest" description="Disordered" evidence="3">
    <location>
        <begin position="292"/>
        <end position="314"/>
    </location>
</feature>
<protein>
    <recommendedName>
        <fullName evidence="4">tRNA/rRNA methyltransferase SpoU type domain-containing protein</fullName>
    </recommendedName>
</protein>
<reference evidence="5 6" key="1">
    <citation type="journal article" date="2019" name="Sci. Data">
        <title>Hybrid genome assembly and annotation of Danionella translucida.</title>
        <authorList>
            <person name="Kadobianskyi M."/>
            <person name="Schulze L."/>
            <person name="Schuelke M."/>
            <person name="Judkewitz B."/>
        </authorList>
    </citation>
    <scope>NUCLEOTIDE SEQUENCE [LARGE SCALE GENOMIC DNA]</scope>
    <source>
        <strain evidence="5 6">Bolton</strain>
    </source>
</reference>
<evidence type="ECO:0000256" key="2">
    <source>
        <dbReference type="ARBA" id="ARBA00022679"/>
    </source>
</evidence>
<organism evidence="5 6">
    <name type="scientific">Danionella cerebrum</name>
    <dbReference type="NCBI Taxonomy" id="2873325"/>
    <lineage>
        <taxon>Eukaryota</taxon>
        <taxon>Metazoa</taxon>
        <taxon>Chordata</taxon>
        <taxon>Craniata</taxon>
        <taxon>Vertebrata</taxon>
        <taxon>Euteleostomi</taxon>
        <taxon>Actinopterygii</taxon>
        <taxon>Neopterygii</taxon>
        <taxon>Teleostei</taxon>
        <taxon>Ostariophysi</taxon>
        <taxon>Cypriniformes</taxon>
        <taxon>Danionidae</taxon>
        <taxon>Danioninae</taxon>
        <taxon>Danionella</taxon>
    </lineage>
</organism>
<dbReference type="SUPFAM" id="SSF55315">
    <property type="entry name" value="L30e-like"/>
    <property type="match status" value="1"/>
</dbReference>
<evidence type="ECO:0000313" key="6">
    <source>
        <dbReference type="Proteomes" id="UP000316079"/>
    </source>
</evidence>
<dbReference type="GO" id="GO:0003723">
    <property type="term" value="F:RNA binding"/>
    <property type="evidence" value="ECO:0007669"/>
    <property type="project" value="InterPro"/>
</dbReference>
<dbReference type="AlphaFoldDB" id="A0A553MVR3"/>
<dbReference type="InterPro" id="IPR029026">
    <property type="entry name" value="tRNA_m1G_MTases_N"/>
</dbReference>
<dbReference type="Pfam" id="PF00588">
    <property type="entry name" value="SpoU_methylase"/>
    <property type="match status" value="2"/>
</dbReference>
<feature type="domain" description="tRNA/rRNA methyltransferase SpoU type" evidence="4">
    <location>
        <begin position="209"/>
        <end position="290"/>
    </location>
</feature>
<dbReference type="InterPro" id="IPR051259">
    <property type="entry name" value="rRNA_Methyltransferase"/>
</dbReference>
<dbReference type="GO" id="GO:0032259">
    <property type="term" value="P:methylation"/>
    <property type="evidence" value="ECO:0007669"/>
    <property type="project" value="UniProtKB-KW"/>
</dbReference>
<dbReference type="InterPro" id="IPR029064">
    <property type="entry name" value="Ribosomal_eL30-like_sf"/>
</dbReference>
<dbReference type="PANTHER" id="PTHR43191:SF2">
    <property type="entry name" value="RRNA METHYLTRANSFERASE 3, MITOCHONDRIAL"/>
    <property type="match status" value="1"/>
</dbReference>
<keyword evidence="6" id="KW-1185">Reference proteome</keyword>
<evidence type="ECO:0000256" key="3">
    <source>
        <dbReference type="SAM" id="MobiDB-lite"/>
    </source>
</evidence>